<protein>
    <submittedName>
        <fullName evidence="3">Endonuclease</fullName>
    </submittedName>
</protein>
<keyword evidence="3" id="KW-0255">Endonuclease</keyword>
<proteinExistence type="predicted"/>
<dbReference type="InterPro" id="IPR005135">
    <property type="entry name" value="Endo/exonuclease/phosphatase"/>
</dbReference>
<accession>A0A846LN77</accession>
<evidence type="ECO:0000313" key="5">
    <source>
        <dbReference type="Proteomes" id="UP000552836"/>
    </source>
</evidence>
<reference evidence="4 5" key="3">
    <citation type="submission" date="2020-02" db="EMBL/GenBank/DDBJ databases">
        <title>Sequencing the genomes of 1000 actinobacteria strains.</title>
        <authorList>
            <person name="Klenk H.-P."/>
        </authorList>
    </citation>
    <scope>NUCLEOTIDE SEQUENCE [LARGE SCALE GENOMIC DNA]</scope>
    <source>
        <strain evidence="4 5">DSM 45201</strain>
    </source>
</reference>
<dbReference type="Pfam" id="PF03372">
    <property type="entry name" value="Exo_endo_phos"/>
    <property type="match status" value="1"/>
</dbReference>
<organism evidence="4 5">
    <name type="scientific">Modestobacter marinus</name>
    <dbReference type="NCBI Taxonomy" id="477641"/>
    <lineage>
        <taxon>Bacteria</taxon>
        <taxon>Bacillati</taxon>
        <taxon>Actinomycetota</taxon>
        <taxon>Actinomycetes</taxon>
        <taxon>Geodermatophilales</taxon>
        <taxon>Geodermatophilaceae</taxon>
        <taxon>Modestobacter</taxon>
    </lineage>
</organism>
<dbReference type="Proteomes" id="UP000648663">
    <property type="component" value="Unassembled WGS sequence"/>
</dbReference>
<dbReference type="EMBL" id="BMMI01000001">
    <property type="protein sequence ID" value="GGL49746.1"/>
    <property type="molecule type" value="Genomic_DNA"/>
</dbReference>
<reference evidence="6" key="2">
    <citation type="journal article" date="2019" name="Int. J. Syst. Evol. Microbiol.">
        <title>The Global Catalogue of Microorganisms (GCM) 10K type strain sequencing project: providing services to taxonomists for standard genome sequencing and annotation.</title>
        <authorList>
            <consortium name="The Broad Institute Genomics Platform"/>
            <consortium name="The Broad Institute Genome Sequencing Center for Infectious Disease"/>
            <person name="Wu L."/>
            <person name="Ma J."/>
        </authorList>
    </citation>
    <scope>NUCLEOTIDE SEQUENCE [LARGE SCALE GENOMIC DNA]</scope>
    <source>
        <strain evidence="6">CGMCC 4.5581</strain>
    </source>
</reference>
<gene>
    <name evidence="4" type="ORF">FB380_001311</name>
    <name evidence="3" type="ORF">GCM10011589_02830</name>
</gene>
<evidence type="ECO:0000313" key="4">
    <source>
        <dbReference type="EMBL" id="NIH66865.1"/>
    </source>
</evidence>
<dbReference type="EMBL" id="JAAMPA010000001">
    <property type="protein sequence ID" value="NIH66865.1"/>
    <property type="molecule type" value="Genomic_DNA"/>
</dbReference>
<dbReference type="GO" id="GO:0004519">
    <property type="term" value="F:endonuclease activity"/>
    <property type="evidence" value="ECO:0007669"/>
    <property type="project" value="UniProtKB-KW"/>
</dbReference>
<dbReference type="SUPFAM" id="SSF56219">
    <property type="entry name" value="DNase I-like"/>
    <property type="match status" value="1"/>
</dbReference>
<evidence type="ECO:0000259" key="2">
    <source>
        <dbReference type="Pfam" id="PF03372"/>
    </source>
</evidence>
<dbReference type="Proteomes" id="UP000552836">
    <property type="component" value="Unassembled WGS sequence"/>
</dbReference>
<sequence>MHPSRPGATRASTGALALAAAVAVPLLTASPAAAGGHGHGHAIEPVRFATYNVSMFRTTEGELAADLADADDEPQDAEVRNVAEVIQRQRQRPDVLLLNEFDFDAEGLALERFQENFLGVAQGPVGEEAEPIEYPYAMVFASNTGVASGFDLNDDGTVGTEGQAYGDDSFGFGTFPGQYAFAVLSKHPIDTDEVRTFQEFRWADMPGARLPDDPATPEPADFYSAEELEVFRLSSKNHVDVPVQIGRRTVHVLASHPTPPSFDGPEDRNGLRNADEIRFWADYVTPGAGSYIYDDEGTTGGLPWWEPFVIMGDLNADPADDGNGVPGAADQVVELRQVRDPQPASEGAVEATALQGGANLEHEGDPRYDTADFADGEFGPGNLRVDYVLPSRLLKVLDAGVFWPPLDDPLSRLTGVYDPQFTNGFPSSDHRMVWADVALRGWHHR</sequence>
<reference evidence="3" key="1">
    <citation type="journal article" date="2014" name="Int. J. Syst. Evol. Microbiol.">
        <title>Complete genome of a new Firmicutes species belonging to the dominant human colonic microbiota ('Ruminococcus bicirculans') reveals two chromosomes and a selective capacity to utilize plant glucans.</title>
        <authorList>
            <consortium name="NISC Comparative Sequencing Program"/>
            <person name="Wegmann U."/>
            <person name="Louis P."/>
            <person name="Goesmann A."/>
            <person name="Henrissat B."/>
            <person name="Duncan S.H."/>
            <person name="Flint H.J."/>
        </authorList>
    </citation>
    <scope>NUCLEOTIDE SEQUENCE</scope>
    <source>
        <strain evidence="3">CGMCC 4.5581</strain>
    </source>
</reference>
<feature type="chain" id="PRO_5032724875" evidence="1">
    <location>
        <begin position="35"/>
        <end position="445"/>
    </location>
</feature>
<feature type="domain" description="Endonuclease/exonuclease/phosphatase" evidence="2">
    <location>
        <begin position="49"/>
        <end position="430"/>
    </location>
</feature>
<name>A0A846LN77_9ACTN</name>
<keyword evidence="6" id="KW-1185">Reference proteome</keyword>
<evidence type="ECO:0000313" key="6">
    <source>
        <dbReference type="Proteomes" id="UP000648663"/>
    </source>
</evidence>
<feature type="signal peptide" evidence="1">
    <location>
        <begin position="1"/>
        <end position="34"/>
    </location>
</feature>
<dbReference type="InterPro" id="IPR036691">
    <property type="entry name" value="Endo/exonu/phosph_ase_sf"/>
</dbReference>
<dbReference type="Gene3D" id="3.60.10.10">
    <property type="entry name" value="Endonuclease/exonuclease/phosphatase"/>
    <property type="match status" value="1"/>
</dbReference>
<evidence type="ECO:0000313" key="3">
    <source>
        <dbReference type="EMBL" id="GGL49746.1"/>
    </source>
</evidence>
<keyword evidence="3" id="KW-0540">Nuclease</keyword>
<comment type="caution">
    <text evidence="4">The sequence shown here is derived from an EMBL/GenBank/DDBJ whole genome shotgun (WGS) entry which is preliminary data.</text>
</comment>
<dbReference type="AlphaFoldDB" id="A0A846LN77"/>
<reference evidence="3" key="4">
    <citation type="submission" date="2024-05" db="EMBL/GenBank/DDBJ databases">
        <authorList>
            <person name="Sun Q."/>
            <person name="Zhou Y."/>
        </authorList>
    </citation>
    <scope>NUCLEOTIDE SEQUENCE</scope>
    <source>
        <strain evidence="3">CGMCC 4.5581</strain>
    </source>
</reference>
<evidence type="ECO:0000256" key="1">
    <source>
        <dbReference type="SAM" id="SignalP"/>
    </source>
</evidence>
<dbReference type="RefSeq" id="WP_166754386.1">
    <property type="nucleotide sequence ID" value="NZ_BAABJU010000001.1"/>
</dbReference>
<keyword evidence="3" id="KW-0378">Hydrolase</keyword>
<keyword evidence="1" id="KW-0732">Signal</keyword>